<dbReference type="AlphaFoldDB" id="A6NYD2"/>
<protein>
    <submittedName>
        <fullName evidence="1">Uncharacterized protein</fullName>
    </submittedName>
</protein>
<dbReference type="Proteomes" id="UP000003639">
    <property type="component" value="Unassembled WGS sequence"/>
</dbReference>
<evidence type="ECO:0000313" key="2">
    <source>
        <dbReference type="Proteomes" id="UP000003639"/>
    </source>
</evidence>
<gene>
    <name evidence="1" type="ORF">BACCAP_03231</name>
</gene>
<keyword evidence="2" id="KW-1185">Reference proteome</keyword>
<evidence type="ECO:0000313" key="1">
    <source>
        <dbReference type="EMBL" id="EDM99302.1"/>
    </source>
</evidence>
<reference evidence="1 2" key="1">
    <citation type="submission" date="2007-04" db="EMBL/GenBank/DDBJ databases">
        <authorList>
            <person name="Fulton L."/>
            <person name="Clifton S."/>
            <person name="Fulton B."/>
            <person name="Xu J."/>
            <person name="Minx P."/>
            <person name="Pepin K.H."/>
            <person name="Johnson M."/>
            <person name="Thiruvilangam P."/>
            <person name="Bhonagiri V."/>
            <person name="Nash W.E."/>
            <person name="Mardis E.R."/>
            <person name="Wilson R.K."/>
        </authorList>
    </citation>
    <scope>NUCLEOTIDE SEQUENCE [LARGE SCALE GENOMIC DNA]</scope>
    <source>
        <strain evidence="1 2">ATCC 29799</strain>
    </source>
</reference>
<name>A6NYD2_9FIRM</name>
<reference evidence="1 2" key="2">
    <citation type="submission" date="2007-06" db="EMBL/GenBank/DDBJ databases">
        <title>Draft genome sequence of Pseudoflavonifractor capillosus ATCC 29799.</title>
        <authorList>
            <person name="Sudarsanam P."/>
            <person name="Ley R."/>
            <person name="Guruge J."/>
            <person name="Turnbaugh P.J."/>
            <person name="Mahowald M."/>
            <person name="Liep D."/>
            <person name="Gordon J."/>
        </authorList>
    </citation>
    <scope>NUCLEOTIDE SEQUENCE [LARGE SCALE GENOMIC DNA]</scope>
    <source>
        <strain evidence="1 2">ATCC 29799</strain>
    </source>
</reference>
<proteinExistence type="predicted"/>
<comment type="caution">
    <text evidence="1">The sequence shown here is derived from an EMBL/GenBank/DDBJ whole genome shotgun (WGS) entry which is preliminary data.</text>
</comment>
<dbReference type="STRING" id="411467.BACCAP_03231"/>
<sequence length="39" mass="4769">MVKPRNTVGFDNYTWYVRATIRSPPSRWRTSFILPERRN</sequence>
<dbReference type="EMBL" id="AAXG02000028">
    <property type="protein sequence ID" value="EDM99302.1"/>
    <property type="molecule type" value="Genomic_DNA"/>
</dbReference>
<organism evidence="1 2">
    <name type="scientific">Pseudoflavonifractor capillosus ATCC 29799</name>
    <dbReference type="NCBI Taxonomy" id="411467"/>
    <lineage>
        <taxon>Bacteria</taxon>
        <taxon>Bacillati</taxon>
        <taxon>Bacillota</taxon>
        <taxon>Clostridia</taxon>
        <taxon>Eubacteriales</taxon>
        <taxon>Oscillospiraceae</taxon>
        <taxon>Pseudoflavonifractor</taxon>
    </lineage>
</organism>
<accession>A6NYD2</accession>